<feature type="compositionally biased region" description="Polar residues" evidence="2">
    <location>
        <begin position="101"/>
        <end position="111"/>
    </location>
</feature>
<keyword evidence="3" id="KW-1185">Reference proteome</keyword>
<dbReference type="GeneID" id="117677144"/>
<evidence type="ECO:0000256" key="1">
    <source>
        <dbReference type="ARBA" id="ARBA00008407"/>
    </source>
</evidence>
<gene>
    <name evidence="4" type="primary">CUNH1orf52</name>
</gene>
<protein>
    <submittedName>
        <fullName evidence="4">UPF0690 protein C1orf52 homolog</fullName>
    </submittedName>
</protein>
<evidence type="ECO:0000313" key="3">
    <source>
        <dbReference type="Proteomes" id="UP001652622"/>
    </source>
</evidence>
<evidence type="ECO:0000313" key="4">
    <source>
        <dbReference type="RefSeq" id="XP_034293018.2"/>
    </source>
</evidence>
<dbReference type="Pfam" id="PF15559">
    <property type="entry name" value="DUF4660"/>
    <property type="match status" value="1"/>
</dbReference>
<dbReference type="KEGG" id="pgut:117677144"/>
<feature type="region of interest" description="Disordered" evidence="2">
    <location>
        <begin position="1"/>
        <end position="55"/>
    </location>
</feature>
<feature type="region of interest" description="Disordered" evidence="2">
    <location>
        <begin position="213"/>
        <end position="249"/>
    </location>
</feature>
<comment type="similarity">
    <text evidence="1">Belongs to the UPF0690 family.</text>
</comment>
<feature type="region of interest" description="Disordered" evidence="2">
    <location>
        <begin position="154"/>
        <end position="189"/>
    </location>
</feature>
<dbReference type="InParanoid" id="A0A6P9D9T9"/>
<feature type="compositionally biased region" description="Acidic residues" evidence="2">
    <location>
        <begin position="215"/>
        <end position="227"/>
    </location>
</feature>
<dbReference type="PANTHER" id="PTHR31833:SF2">
    <property type="entry name" value="UPF0690 PROTEIN C1ORF52"/>
    <property type="match status" value="1"/>
</dbReference>
<reference evidence="4" key="1">
    <citation type="submission" date="2025-08" db="UniProtKB">
        <authorList>
            <consortium name="RefSeq"/>
        </authorList>
    </citation>
    <scope>IDENTIFICATION</scope>
    <source>
        <tissue evidence="4">Blood</tissue>
    </source>
</reference>
<proteinExistence type="inferred from homology"/>
<dbReference type="InterPro" id="IPR029089">
    <property type="entry name" value="DUF4660"/>
</dbReference>
<feature type="compositionally biased region" description="Basic and acidic residues" evidence="2">
    <location>
        <begin position="228"/>
        <end position="249"/>
    </location>
</feature>
<dbReference type="AlphaFoldDB" id="A0A6P9D9T9"/>
<feature type="region of interest" description="Disordered" evidence="2">
    <location>
        <begin position="74"/>
        <end position="130"/>
    </location>
</feature>
<feature type="compositionally biased region" description="Basic and acidic residues" evidence="2">
    <location>
        <begin position="174"/>
        <end position="189"/>
    </location>
</feature>
<feature type="compositionally biased region" description="Low complexity" evidence="2">
    <location>
        <begin position="79"/>
        <end position="88"/>
    </location>
</feature>
<name>A0A6P9D9T9_PANGU</name>
<sequence>MAEKKGILPSGGTESGRRGGPLAGSTGWKEPERLPAYATNSERLSGVRRFPRTGVSVARVPAMAAAEGKDPLSFFAAYGSDNSSSGGSDAEDEEGSGRGTKGSSQQSQNGTPEGKSRLPRPDELFRSVNRPAFLYNPLHKEIDWESRVLRAPEEPPKEFKAWTTNAVPPPETYTIKEKKPPPPPERDMAIKWSNIYEDNGDDAPRHVNNVHFLPEEEQETVESDGEKDEPSSVKKRKLNPDEQPKKKKQ</sequence>
<accession>A0A6P9D9T9</accession>
<dbReference type="PANTHER" id="PTHR31833">
    <property type="entry name" value="UPF0690 PROTEIN C1ORF52"/>
    <property type="match status" value="1"/>
</dbReference>
<feature type="compositionally biased region" description="Basic and acidic residues" evidence="2">
    <location>
        <begin position="114"/>
        <end position="125"/>
    </location>
</feature>
<dbReference type="RefSeq" id="XP_034293018.2">
    <property type="nucleotide sequence ID" value="XM_034437127.2"/>
</dbReference>
<evidence type="ECO:0000256" key="2">
    <source>
        <dbReference type="SAM" id="MobiDB-lite"/>
    </source>
</evidence>
<organism evidence="3 4">
    <name type="scientific">Pantherophis guttatus</name>
    <name type="common">Corn snake</name>
    <name type="synonym">Elaphe guttata</name>
    <dbReference type="NCBI Taxonomy" id="94885"/>
    <lineage>
        <taxon>Eukaryota</taxon>
        <taxon>Metazoa</taxon>
        <taxon>Chordata</taxon>
        <taxon>Craniata</taxon>
        <taxon>Vertebrata</taxon>
        <taxon>Euteleostomi</taxon>
        <taxon>Lepidosauria</taxon>
        <taxon>Squamata</taxon>
        <taxon>Bifurcata</taxon>
        <taxon>Unidentata</taxon>
        <taxon>Episquamata</taxon>
        <taxon>Toxicofera</taxon>
        <taxon>Serpentes</taxon>
        <taxon>Colubroidea</taxon>
        <taxon>Colubridae</taxon>
        <taxon>Colubrinae</taxon>
        <taxon>Pantherophis</taxon>
    </lineage>
</organism>
<dbReference type="Proteomes" id="UP001652622">
    <property type="component" value="Unplaced"/>
</dbReference>